<protein>
    <submittedName>
        <fullName evidence="1">Uncharacterized protein</fullName>
    </submittedName>
</protein>
<dbReference type="Pfam" id="PF19619">
    <property type="entry name" value="DUF6124"/>
    <property type="match status" value="1"/>
</dbReference>
<dbReference type="AlphaFoldDB" id="A0A6G8ITA7"/>
<evidence type="ECO:0000313" key="1">
    <source>
        <dbReference type="EMBL" id="QIM56521.1"/>
    </source>
</evidence>
<name>A0A6G8ITA7_PSEVE</name>
<dbReference type="Proteomes" id="UP000298274">
    <property type="component" value="Chromosome"/>
</dbReference>
<evidence type="ECO:0000313" key="2">
    <source>
        <dbReference type="Proteomes" id="UP000298274"/>
    </source>
</evidence>
<dbReference type="EMBL" id="CP039631">
    <property type="protein sequence ID" value="QIM56521.1"/>
    <property type="molecule type" value="Genomic_DNA"/>
</dbReference>
<accession>A0A6G8ITA7</accession>
<organism evidence="1 2">
    <name type="scientific">Pseudomonas veronii</name>
    <dbReference type="NCBI Taxonomy" id="76761"/>
    <lineage>
        <taxon>Bacteria</taxon>
        <taxon>Pseudomonadati</taxon>
        <taxon>Pseudomonadota</taxon>
        <taxon>Gammaproteobacteria</taxon>
        <taxon>Pseudomonadales</taxon>
        <taxon>Pseudomonadaceae</taxon>
        <taxon>Pseudomonas</taxon>
    </lineage>
</organism>
<gene>
    <name evidence="1" type="ORF">E4167_35735</name>
</gene>
<proteinExistence type="predicted"/>
<reference evidence="2" key="1">
    <citation type="submission" date="2019-04" db="EMBL/GenBank/DDBJ databases">
        <title>Complete genome sequence of Pseudomonas veronii strain PVy, a versatile degrader capable of using multiple contaminants as sole carbon sources.</title>
        <authorList>
            <person name="Lopez-Echartea E."/>
            <person name="Ridl J."/>
            <person name="Pajer P."/>
            <person name="Strejcek M."/>
            <person name="Suman J."/>
            <person name="Uhlik O."/>
        </authorList>
    </citation>
    <scope>NUCLEOTIDE SEQUENCE [LARGE SCALE GENOMIC DNA]</scope>
    <source>
        <strain evidence="2">Pvy</strain>
    </source>
</reference>
<sequence>MVKPTPNPPRGTNTPPTVLFTLIDGISTEDLLVNLTETLACAHALTCDFAFNLEGSRASNPVIVPAGGNDQLLLQGGRALRGAAKGCYQWRSLYRTHILGLRAFLALRHVVFHF</sequence>